<evidence type="ECO:0000313" key="3">
    <source>
        <dbReference type="Proteomes" id="UP001599542"/>
    </source>
</evidence>
<reference evidence="2 3" key="1">
    <citation type="submission" date="2024-09" db="EMBL/GenBank/DDBJ databases">
        <title>The Natural Products Discovery Center: Release of the First 8490 Sequenced Strains for Exploring Actinobacteria Biosynthetic Diversity.</title>
        <authorList>
            <person name="Kalkreuter E."/>
            <person name="Kautsar S.A."/>
            <person name="Yang D."/>
            <person name="Bader C.D."/>
            <person name="Teijaro C.N."/>
            <person name="Fluegel L."/>
            <person name="Davis C.M."/>
            <person name="Simpson J.R."/>
            <person name="Lauterbach L."/>
            <person name="Steele A.D."/>
            <person name="Gui C."/>
            <person name="Meng S."/>
            <person name="Li G."/>
            <person name="Viehrig K."/>
            <person name="Ye F."/>
            <person name="Su P."/>
            <person name="Kiefer A.F."/>
            <person name="Nichols A."/>
            <person name="Cepeda A.J."/>
            <person name="Yan W."/>
            <person name="Fan B."/>
            <person name="Jiang Y."/>
            <person name="Adhikari A."/>
            <person name="Zheng C.-J."/>
            <person name="Schuster L."/>
            <person name="Cowan T.M."/>
            <person name="Smanski M.J."/>
            <person name="Chevrette M.G."/>
            <person name="De Carvalho L.P.S."/>
            <person name="Shen B."/>
        </authorList>
    </citation>
    <scope>NUCLEOTIDE SEQUENCE [LARGE SCALE GENOMIC DNA]</scope>
    <source>
        <strain evidence="2 3">NPDC058753</strain>
    </source>
</reference>
<feature type="region of interest" description="Disordered" evidence="1">
    <location>
        <begin position="150"/>
        <end position="229"/>
    </location>
</feature>
<evidence type="ECO:0000313" key="2">
    <source>
        <dbReference type="EMBL" id="MFE1353616.1"/>
    </source>
</evidence>
<feature type="compositionally biased region" description="Low complexity" evidence="1">
    <location>
        <begin position="161"/>
        <end position="174"/>
    </location>
</feature>
<feature type="compositionally biased region" description="Pro residues" evidence="1">
    <location>
        <begin position="175"/>
        <end position="186"/>
    </location>
</feature>
<evidence type="ECO:0000256" key="1">
    <source>
        <dbReference type="SAM" id="MobiDB-lite"/>
    </source>
</evidence>
<dbReference type="CDD" id="cd00093">
    <property type="entry name" value="HTH_XRE"/>
    <property type="match status" value="1"/>
</dbReference>
<protein>
    <submittedName>
        <fullName evidence="2">Helix-turn-helix domain-containing protein</fullName>
    </submittedName>
</protein>
<dbReference type="Proteomes" id="UP001599542">
    <property type="component" value="Unassembled WGS sequence"/>
</dbReference>
<dbReference type="EMBL" id="JBHYPX010000031">
    <property type="protein sequence ID" value="MFE1353616.1"/>
    <property type="molecule type" value="Genomic_DNA"/>
</dbReference>
<organism evidence="2 3">
    <name type="scientific">Kitasatospora phosalacinea</name>
    <dbReference type="NCBI Taxonomy" id="2065"/>
    <lineage>
        <taxon>Bacteria</taxon>
        <taxon>Bacillati</taxon>
        <taxon>Actinomycetota</taxon>
        <taxon>Actinomycetes</taxon>
        <taxon>Kitasatosporales</taxon>
        <taxon>Streptomycetaceae</taxon>
        <taxon>Kitasatospora</taxon>
    </lineage>
</organism>
<gene>
    <name evidence="2" type="ORF">ACFW6T_16680</name>
</gene>
<proteinExistence type="predicted"/>
<feature type="region of interest" description="Disordered" evidence="1">
    <location>
        <begin position="800"/>
        <end position="823"/>
    </location>
</feature>
<dbReference type="InterPro" id="IPR001387">
    <property type="entry name" value="Cro/C1-type_HTH"/>
</dbReference>
<comment type="caution">
    <text evidence="2">The sequence shown here is derived from an EMBL/GenBank/DDBJ whole genome shotgun (WGS) entry which is preliminary data.</text>
</comment>
<feature type="compositionally biased region" description="Low complexity" evidence="1">
    <location>
        <begin position="187"/>
        <end position="229"/>
    </location>
</feature>
<sequence>MSDELFDSVDALLSAVRTGLPTPAERQRLRLAAGLTITQVAVALRVNSALVKGWEDGTAAPGPDVAPAYVRLLDGLATRFPAAPAAAPTPVASTPGQSAGAPQQVMLDQNPDGSLVMGQPQACVQCGQPSVYRSQGRPMHLGGFCRPAAQAAPVSAPPEPQQQAAPAPAVQAVPDTPPAPATPAPTAPAEAPAAAEPVRSASVSASVVTTVWRPGTSRTSARTATARPAAPAAPAAAKWWPMVALDVAGDGTWVPDIAGFPVPAGPKLGDWFSWLGTGLPLRIERAHPAGRGGDGTVCLTAGALKQLGLPATLPATEKALAALQAKLAKAAAAVGMEVSEQIGPTFRTFRRAGSAGGQKTSLGIVVAPWLGQGDARQQATNALALPLATAPDGTVDGATFARRFRAFTADLGVAPGATTASTGMLLLDAVRPRIEWVKDPATGEWSSHLREGALPSSDVAVPPVAGARHPLTRQLLAAGETVCEEEDYKWWARDLTPEEAARPWVVAVDVCASYLSVTDSLRLPAGELELVENPAWNGGKDAGFWWCDFTTTAVDELLPHPATFHGRLPAGPGWYATPTVAYMASTYGFDPVTITRAYISTHTVPLLKEWTGRIRAGYKRTYAELGLVDGQGPEKFLAAYAVHKDVGDDPARADALVLAAAYKNVYKGGIGKWSDSARHLDDEQWLEKVAAAWSYRSEIRFTIIAAARIAAHRRLRKTYLLTGRAPFAVNVDSYLYTATTPSPLELLPVKDDGTPIPGALRLGIAPGSHKHESSIPLPAVLEALGRREHPSKLVHHYATDGTYIGPDQADTGTVTDEQNERES</sequence>
<dbReference type="RefSeq" id="WP_380321232.1">
    <property type="nucleotide sequence ID" value="NZ_JBHYPW010000013.1"/>
</dbReference>
<accession>A0ABW6GLN3</accession>
<keyword evidence="3" id="KW-1185">Reference proteome</keyword>
<name>A0ABW6GLN3_9ACTN</name>